<evidence type="ECO:0000256" key="1">
    <source>
        <dbReference type="ARBA" id="ARBA00022614"/>
    </source>
</evidence>
<protein>
    <submittedName>
        <fullName evidence="5">Leucine-rich repeat receptor-like protein kinase pxc1</fullName>
    </submittedName>
</protein>
<dbReference type="SUPFAM" id="SSF52058">
    <property type="entry name" value="L domain-like"/>
    <property type="match status" value="1"/>
</dbReference>
<dbReference type="InterPro" id="IPR032675">
    <property type="entry name" value="LRR_dom_sf"/>
</dbReference>
<dbReference type="EMBL" id="JABWDY010022586">
    <property type="protein sequence ID" value="KAF5191633.1"/>
    <property type="molecule type" value="Genomic_DNA"/>
</dbReference>
<name>A0A7J6W3G8_THATH</name>
<dbReference type="InterPro" id="IPR050994">
    <property type="entry name" value="At_inactive_RLKs"/>
</dbReference>
<dbReference type="Proteomes" id="UP000554482">
    <property type="component" value="Unassembled WGS sequence"/>
</dbReference>
<dbReference type="OrthoDB" id="69842at2759"/>
<reference evidence="5 6" key="1">
    <citation type="submission" date="2020-06" db="EMBL/GenBank/DDBJ databases">
        <title>Transcriptomic and genomic resources for Thalictrum thalictroides and T. hernandezii: Facilitating candidate gene discovery in an emerging model plant lineage.</title>
        <authorList>
            <person name="Arias T."/>
            <person name="Riano-Pachon D.M."/>
            <person name="Di Stilio V.S."/>
        </authorList>
    </citation>
    <scope>NUCLEOTIDE SEQUENCE [LARGE SCALE GENOMIC DNA]</scope>
    <source>
        <strain evidence="6">cv. WT478/WT964</strain>
        <tissue evidence="5">Leaves</tissue>
    </source>
</reference>
<evidence type="ECO:0000256" key="3">
    <source>
        <dbReference type="SAM" id="SignalP"/>
    </source>
</evidence>
<keyword evidence="5" id="KW-0808">Transferase</keyword>
<dbReference type="InterPro" id="IPR001611">
    <property type="entry name" value="Leu-rich_rpt"/>
</dbReference>
<sequence length="244" mass="26599">MDRFMLWVLFTSLLIIPQVINSEEEVVKRSLINFLAQLTCNNNTDPNLNWNMSTDPCFWTGVTCDVRAMSVKKVVLDGFSFTGSFDAGSLCKAQNLNVLSFTDNKFIGDLSAEIGNCKQLTHLLLSGNQFSGILPDSVSGLNNLKRLEIFNNNFSGKLPNLARISGLVSFLAENNQITGEIPSFDFSNLEYFNVSNNNFTGPVPDLKQFGFSCISGNPGLCGGPMPNACAPAPSPSTFPSVLFN</sequence>
<dbReference type="Pfam" id="PF08263">
    <property type="entry name" value="LRRNT_2"/>
    <property type="match status" value="1"/>
</dbReference>
<dbReference type="PANTHER" id="PTHR48010">
    <property type="entry name" value="OS05G0588300 PROTEIN"/>
    <property type="match status" value="1"/>
</dbReference>
<dbReference type="Pfam" id="PF00560">
    <property type="entry name" value="LRR_1"/>
    <property type="match status" value="3"/>
</dbReference>
<proteinExistence type="predicted"/>
<keyword evidence="5" id="KW-0675">Receptor</keyword>
<feature type="domain" description="Leucine-rich repeat-containing N-terminal plant-type" evidence="4">
    <location>
        <begin position="29"/>
        <end position="65"/>
    </location>
</feature>
<keyword evidence="2" id="KW-0677">Repeat</keyword>
<keyword evidence="1" id="KW-0433">Leucine-rich repeat</keyword>
<dbReference type="PANTHER" id="PTHR48010:SF22">
    <property type="entry name" value="OS09G0376600 PROTEIN"/>
    <property type="match status" value="1"/>
</dbReference>
<evidence type="ECO:0000313" key="6">
    <source>
        <dbReference type="Proteomes" id="UP000554482"/>
    </source>
</evidence>
<evidence type="ECO:0000313" key="5">
    <source>
        <dbReference type="EMBL" id="KAF5191633.1"/>
    </source>
</evidence>
<keyword evidence="5" id="KW-0418">Kinase</keyword>
<dbReference type="Gene3D" id="3.80.10.10">
    <property type="entry name" value="Ribonuclease Inhibitor"/>
    <property type="match status" value="2"/>
</dbReference>
<evidence type="ECO:0000259" key="4">
    <source>
        <dbReference type="Pfam" id="PF08263"/>
    </source>
</evidence>
<dbReference type="GO" id="GO:0016301">
    <property type="term" value="F:kinase activity"/>
    <property type="evidence" value="ECO:0007669"/>
    <property type="project" value="UniProtKB-KW"/>
</dbReference>
<evidence type="ECO:0000256" key="2">
    <source>
        <dbReference type="ARBA" id="ARBA00022737"/>
    </source>
</evidence>
<dbReference type="AlphaFoldDB" id="A0A7J6W3G8"/>
<keyword evidence="6" id="KW-1185">Reference proteome</keyword>
<comment type="caution">
    <text evidence="5">The sequence shown here is derived from an EMBL/GenBank/DDBJ whole genome shotgun (WGS) entry which is preliminary data.</text>
</comment>
<accession>A0A7J6W3G8</accession>
<dbReference type="InterPro" id="IPR013210">
    <property type="entry name" value="LRR_N_plant-typ"/>
</dbReference>
<feature type="chain" id="PRO_5029488570" evidence="3">
    <location>
        <begin position="23"/>
        <end position="244"/>
    </location>
</feature>
<organism evidence="5 6">
    <name type="scientific">Thalictrum thalictroides</name>
    <name type="common">Rue-anemone</name>
    <name type="synonym">Anemone thalictroides</name>
    <dbReference type="NCBI Taxonomy" id="46969"/>
    <lineage>
        <taxon>Eukaryota</taxon>
        <taxon>Viridiplantae</taxon>
        <taxon>Streptophyta</taxon>
        <taxon>Embryophyta</taxon>
        <taxon>Tracheophyta</taxon>
        <taxon>Spermatophyta</taxon>
        <taxon>Magnoliopsida</taxon>
        <taxon>Ranunculales</taxon>
        <taxon>Ranunculaceae</taxon>
        <taxon>Thalictroideae</taxon>
        <taxon>Thalictrum</taxon>
    </lineage>
</organism>
<keyword evidence="3" id="KW-0732">Signal</keyword>
<feature type="signal peptide" evidence="3">
    <location>
        <begin position="1"/>
        <end position="22"/>
    </location>
</feature>
<gene>
    <name evidence="5" type="ORF">FRX31_018776</name>
</gene>